<organism evidence="5 6">
    <name type="scientific">Fibrisoma limi BUZ 3</name>
    <dbReference type="NCBI Taxonomy" id="1185876"/>
    <lineage>
        <taxon>Bacteria</taxon>
        <taxon>Pseudomonadati</taxon>
        <taxon>Bacteroidota</taxon>
        <taxon>Cytophagia</taxon>
        <taxon>Cytophagales</taxon>
        <taxon>Spirosomataceae</taxon>
        <taxon>Fibrisoma</taxon>
    </lineage>
</organism>
<keyword evidence="2 5" id="KW-0489">Methyltransferase</keyword>
<evidence type="ECO:0000256" key="3">
    <source>
        <dbReference type="ARBA" id="ARBA00022679"/>
    </source>
</evidence>
<dbReference type="eggNOG" id="COG0566">
    <property type="taxonomic scope" value="Bacteria"/>
</dbReference>
<accession>I2GF37</accession>
<dbReference type="Gene3D" id="3.30.1330.30">
    <property type="match status" value="1"/>
</dbReference>
<dbReference type="EMBL" id="CAIT01000005">
    <property type="protein sequence ID" value="CCH52512.1"/>
    <property type="molecule type" value="Genomic_DNA"/>
</dbReference>
<dbReference type="GO" id="GO:0032259">
    <property type="term" value="P:methylation"/>
    <property type="evidence" value="ECO:0007669"/>
    <property type="project" value="UniProtKB-KW"/>
</dbReference>
<keyword evidence="6" id="KW-1185">Reference proteome</keyword>
<evidence type="ECO:0000313" key="6">
    <source>
        <dbReference type="Proteomes" id="UP000009309"/>
    </source>
</evidence>
<dbReference type="CDD" id="cd18109">
    <property type="entry name" value="SpoU-like_RNA-MTase"/>
    <property type="match status" value="1"/>
</dbReference>
<evidence type="ECO:0000313" key="5">
    <source>
        <dbReference type="EMBL" id="CCH52512.1"/>
    </source>
</evidence>
<comment type="caution">
    <text evidence="5">The sequence shown here is derived from an EMBL/GenBank/DDBJ whole genome shotgun (WGS) entry which is preliminary data.</text>
</comment>
<feature type="domain" description="RNA 2-O ribose methyltransferase substrate binding" evidence="4">
    <location>
        <begin position="49"/>
        <end position="120"/>
    </location>
</feature>
<evidence type="ECO:0000256" key="1">
    <source>
        <dbReference type="ARBA" id="ARBA00007228"/>
    </source>
</evidence>
<dbReference type="InterPro" id="IPR013123">
    <property type="entry name" value="SpoU_subst-bd"/>
</dbReference>
<dbReference type="AlphaFoldDB" id="I2GF37"/>
<dbReference type="SUPFAM" id="SSF75217">
    <property type="entry name" value="alpha/beta knot"/>
    <property type="match status" value="1"/>
</dbReference>
<dbReference type="Pfam" id="PF22435">
    <property type="entry name" value="MRM3-like_sub_bind"/>
    <property type="match status" value="1"/>
</dbReference>
<proteinExistence type="inferred from homology"/>
<dbReference type="InterPro" id="IPR001537">
    <property type="entry name" value="SpoU_MeTrfase"/>
</dbReference>
<dbReference type="InterPro" id="IPR029064">
    <property type="entry name" value="Ribosomal_eL30-like_sf"/>
</dbReference>
<dbReference type="Pfam" id="PF00588">
    <property type="entry name" value="SpoU_methylase"/>
    <property type="match status" value="1"/>
</dbReference>
<protein>
    <submittedName>
        <fullName evidence="5">tRNA/rRNA methyltransferase (SpoU)</fullName>
    </submittedName>
</protein>
<dbReference type="GO" id="GO:0008173">
    <property type="term" value="F:RNA methyltransferase activity"/>
    <property type="evidence" value="ECO:0007669"/>
    <property type="project" value="InterPro"/>
</dbReference>
<evidence type="ECO:0000256" key="2">
    <source>
        <dbReference type="ARBA" id="ARBA00022603"/>
    </source>
</evidence>
<gene>
    <name evidence="5" type="ORF">BN8_01517</name>
</gene>
<reference evidence="5 6" key="1">
    <citation type="journal article" date="2012" name="J. Bacteriol.">
        <title>Genome Sequence of the Filamentous Bacterium Fibrisoma limi BUZ 3T.</title>
        <authorList>
            <person name="Filippini M."/>
            <person name="Qi W."/>
            <person name="Jaenicke S."/>
            <person name="Goesmann A."/>
            <person name="Smits T.H."/>
            <person name="Bagheri H.C."/>
        </authorList>
    </citation>
    <scope>NUCLEOTIDE SEQUENCE [LARGE SCALE GENOMIC DNA]</scope>
    <source>
        <strain evidence="6">BUZ 3T</strain>
    </source>
</reference>
<dbReference type="InterPro" id="IPR029028">
    <property type="entry name" value="Alpha/beta_knot_MTases"/>
</dbReference>
<keyword evidence="3 5" id="KW-0808">Transferase</keyword>
<dbReference type="Gene3D" id="3.40.1280.10">
    <property type="match status" value="1"/>
</dbReference>
<dbReference type="GO" id="GO:0005737">
    <property type="term" value="C:cytoplasm"/>
    <property type="evidence" value="ECO:0007669"/>
    <property type="project" value="UniProtKB-ARBA"/>
</dbReference>
<evidence type="ECO:0000259" key="4">
    <source>
        <dbReference type="SMART" id="SM00967"/>
    </source>
</evidence>
<dbReference type="GO" id="GO:0006396">
    <property type="term" value="P:RNA processing"/>
    <property type="evidence" value="ECO:0007669"/>
    <property type="project" value="InterPro"/>
</dbReference>
<comment type="similarity">
    <text evidence="1">Belongs to the class IV-like SAM-binding methyltransferase superfamily. RNA methyltransferase TrmH family.</text>
</comment>
<dbReference type="Proteomes" id="UP000009309">
    <property type="component" value="Unassembled WGS sequence"/>
</dbReference>
<dbReference type="InterPro" id="IPR029026">
    <property type="entry name" value="tRNA_m1G_MTases_N"/>
</dbReference>
<dbReference type="PANTHER" id="PTHR43191">
    <property type="entry name" value="RRNA METHYLTRANSFERASE 3"/>
    <property type="match status" value="1"/>
</dbReference>
<dbReference type="SMART" id="SM00967">
    <property type="entry name" value="SpoU_sub_bind"/>
    <property type="match status" value="1"/>
</dbReference>
<sequence length="284" mass="31710">MRYDVWLPVSRSYIIYRIAYFFFMLSKNQIKYIQSLHQKKYRQQHGAFLVEGAKSVQEVLQSTFQINLLVATEAFYKENAHLTDRQRIPVEIASPAELERIGTLESNNAALAVVSAMENRPLLADPGEMALILDDIRDPGNLGTILRIADWYGVRKILCSDTTADVYNSKVISASKGSFTRVNWWYGDVGRFLAETTSKSECLIYGAFLDGENVHRLSFGGKRSLPGYLVMGNESNGISAAVGQYVSQKITIPRFGGAESLNVGIATAVILDNWRRSMTLPPTP</sequence>
<dbReference type="InterPro" id="IPR053888">
    <property type="entry name" value="MRM3-like_sub_bind"/>
</dbReference>
<name>I2GF37_9BACT</name>
<dbReference type="PANTHER" id="PTHR43191:SF2">
    <property type="entry name" value="RRNA METHYLTRANSFERASE 3, MITOCHONDRIAL"/>
    <property type="match status" value="1"/>
</dbReference>
<dbReference type="SUPFAM" id="SSF55315">
    <property type="entry name" value="L30e-like"/>
    <property type="match status" value="1"/>
</dbReference>
<dbReference type="InterPro" id="IPR051259">
    <property type="entry name" value="rRNA_Methyltransferase"/>
</dbReference>
<dbReference type="STRING" id="1185876.BN8_01517"/>
<dbReference type="GO" id="GO:0003723">
    <property type="term" value="F:RNA binding"/>
    <property type="evidence" value="ECO:0007669"/>
    <property type="project" value="InterPro"/>
</dbReference>